<comment type="caution">
    <text evidence="1">The sequence shown here is derived from an EMBL/GenBank/DDBJ whole genome shotgun (WGS) entry which is preliminary data.</text>
</comment>
<protein>
    <submittedName>
        <fullName evidence="1">Uncharacterized protein</fullName>
    </submittedName>
</protein>
<dbReference type="Proteomes" id="UP000269154">
    <property type="component" value="Unassembled WGS sequence"/>
</dbReference>
<keyword evidence="2" id="KW-1185">Reference proteome</keyword>
<evidence type="ECO:0000313" key="1">
    <source>
        <dbReference type="EMBL" id="RQH31820.1"/>
    </source>
</evidence>
<proteinExistence type="predicted"/>
<gene>
    <name evidence="1" type="ORF">D5R40_23040</name>
</gene>
<accession>A0A3N6P4A3</accession>
<reference evidence="1 2" key="1">
    <citation type="journal article" date="2018" name="ACS Chem. Biol.">
        <title>Ketoreductase domain dysfunction expands chemodiversity: malyngamide biosynthesis in the cyanobacterium Okeania hirsuta.</title>
        <authorList>
            <person name="Moss N.A."/>
            <person name="Leao T."/>
            <person name="Rankin M."/>
            <person name="McCullough T.M."/>
            <person name="Qu P."/>
            <person name="Korobeynikov A."/>
            <person name="Smith J.L."/>
            <person name="Gerwick L."/>
            <person name="Gerwick W.H."/>
        </authorList>
    </citation>
    <scope>NUCLEOTIDE SEQUENCE [LARGE SCALE GENOMIC DNA]</scope>
    <source>
        <strain evidence="1 2">PAB10Feb10-1</strain>
    </source>
</reference>
<sequence>MEEKYLLPLSVANVAIANSFSQAPKFEVVMGKIFTSPLCCECRNSQFIFLSTYMWSAKNELVKTYADNKPETGKYFSHCCLLPVACCLLPPIRPQLKMGKLFYTR</sequence>
<organism evidence="1 2">
    <name type="scientific">Okeania hirsuta</name>
    <dbReference type="NCBI Taxonomy" id="1458930"/>
    <lineage>
        <taxon>Bacteria</taxon>
        <taxon>Bacillati</taxon>
        <taxon>Cyanobacteriota</taxon>
        <taxon>Cyanophyceae</taxon>
        <taxon>Oscillatoriophycideae</taxon>
        <taxon>Oscillatoriales</taxon>
        <taxon>Microcoleaceae</taxon>
        <taxon>Okeania</taxon>
    </lineage>
</organism>
<evidence type="ECO:0000313" key="2">
    <source>
        <dbReference type="Proteomes" id="UP000269154"/>
    </source>
</evidence>
<dbReference type="EMBL" id="RCBY01000164">
    <property type="protein sequence ID" value="RQH31820.1"/>
    <property type="molecule type" value="Genomic_DNA"/>
</dbReference>
<name>A0A3N6P4A3_9CYAN</name>
<dbReference type="AlphaFoldDB" id="A0A3N6P4A3"/>